<dbReference type="Gene3D" id="3.20.20.120">
    <property type="entry name" value="Enolase-like C-terminal domain"/>
    <property type="match status" value="1"/>
</dbReference>
<dbReference type="InterPro" id="IPR013341">
    <property type="entry name" value="Mandelate_racemase_N_dom"/>
</dbReference>
<dbReference type="SFLD" id="SFLDG00180">
    <property type="entry name" value="muconate_cycloisomerase"/>
    <property type="match status" value="1"/>
</dbReference>
<evidence type="ECO:0000256" key="5">
    <source>
        <dbReference type="ARBA" id="ARBA00022797"/>
    </source>
</evidence>
<dbReference type="InterPro" id="IPR029065">
    <property type="entry name" value="Enolase_C-like"/>
</dbReference>
<evidence type="ECO:0000256" key="3">
    <source>
        <dbReference type="ARBA" id="ARBA00008031"/>
    </source>
</evidence>
<evidence type="ECO:0000313" key="9">
    <source>
        <dbReference type="EMBL" id="MEK0084605.1"/>
    </source>
</evidence>
<feature type="domain" description="Mandelate racemase/muconate lactonizing enzyme C-terminal" evidence="8">
    <location>
        <begin position="159"/>
        <end position="257"/>
    </location>
</feature>
<dbReference type="SUPFAM" id="SSF51604">
    <property type="entry name" value="Enolase C-terminal domain-like"/>
    <property type="match status" value="1"/>
</dbReference>
<keyword evidence="6" id="KW-0464">Manganese</keyword>
<organism evidence="9 10">
    <name type="scientific">Benzoatithermus flavus</name>
    <dbReference type="NCBI Taxonomy" id="3108223"/>
    <lineage>
        <taxon>Bacteria</taxon>
        <taxon>Pseudomonadati</taxon>
        <taxon>Pseudomonadota</taxon>
        <taxon>Alphaproteobacteria</taxon>
        <taxon>Geminicoccales</taxon>
        <taxon>Geminicoccaceae</taxon>
        <taxon>Benzoatithermus</taxon>
    </lineage>
</organism>
<dbReference type="PANTHER" id="PTHR48073:SF2">
    <property type="entry name" value="O-SUCCINYLBENZOATE SYNTHASE"/>
    <property type="match status" value="1"/>
</dbReference>
<evidence type="ECO:0000259" key="8">
    <source>
        <dbReference type="SMART" id="SM00922"/>
    </source>
</evidence>
<keyword evidence="10" id="KW-1185">Reference proteome</keyword>
<dbReference type="EMBL" id="JBBLZC010000016">
    <property type="protein sequence ID" value="MEK0084605.1"/>
    <property type="molecule type" value="Genomic_DNA"/>
</dbReference>
<protein>
    <submittedName>
        <fullName evidence="9">Muconate/chloromuconate family cycloisomerase</fullName>
    </submittedName>
</protein>
<comment type="similarity">
    <text evidence="3">Belongs to the mandelate racemase/muconate lactonizing enzyme family.</text>
</comment>
<keyword evidence="7" id="KW-0413">Isomerase</keyword>
<evidence type="ECO:0000256" key="7">
    <source>
        <dbReference type="ARBA" id="ARBA00023235"/>
    </source>
</evidence>
<dbReference type="Proteomes" id="UP001375743">
    <property type="component" value="Unassembled WGS sequence"/>
</dbReference>
<accession>A0ABU8XTS1</accession>
<dbReference type="InterPro" id="IPR013342">
    <property type="entry name" value="Mandelate_racemase_C"/>
</dbReference>
<dbReference type="InterPro" id="IPR036849">
    <property type="entry name" value="Enolase-like_C_sf"/>
</dbReference>
<reference evidence="9 10" key="1">
    <citation type="submission" date="2024-01" db="EMBL/GenBank/DDBJ databases">
        <title>Multi-omics insights into the function and evolution of sodium benzoate biodegradation pathways in Benzoatithermus flavus gen. nov., sp. nov. from hot spring.</title>
        <authorList>
            <person name="Hu C.-J."/>
            <person name="Li W.-J."/>
        </authorList>
    </citation>
    <scope>NUCLEOTIDE SEQUENCE [LARGE SCALE GENOMIC DNA]</scope>
    <source>
        <strain evidence="9 10">SYSU G07066</strain>
    </source>
</reference>
<dbReference type="NCBIfam" id="TIGR02534">
    <property type="entry name" value="mucon_cyclo"/>
    <property type="match status" value="1"/>
</dbReference>
<dbReference type="Pfam" id="PF02746">
    <property type="entry name" value="MR_MLE_N"/>
    <property type="match status" value="1"/>
</dbReference>
<evidence type="ECO:0000256" key="2">
    <source>
        <dbReference type="ARBA" id="ARBA00005211"/>
    </source>
</evidence>
<sequence length="385" mass="40556">MDHSPITVPADLGRDLAVASIRSTIVDVPTVRRHKLSSLSVTAQSYVVLEVRLANGVVGVGEAATLGGPRWSEESVEAIKANIDAYLAPALLGLRADCLEVAGARMDAAAKRNSAAKAALETALLDAVGHALGVPAALLMGGIVRDRVPVFWTLASGDPSQEIEEAEGKLAARLHDRFKIKVGAQAPEKDLARLRRLTAALAGRATLIVDANQAWDETMAVRCLPVLAELGVILVEQPLPAWNVAGMARVRGRSTVPLMADECVFTPHDMLAVAQAAAADVVSLKLVKHGGLLGLRKVAAVAEAAGVGLYGGCLLESSIGAAAHLQAFATLRDLGWGCEHFGPQILTDDLAVAPLRFENFHVHLPQGPGIGVELDRDKLRRYARA</sequence>
<dbReference type="SUPFAM" id="SSF54826">
    <property type="entry name" value="Enolase N-terminal domain-like"/>
    <property type="match status" value="1"/>
</dbReference>
<comment type="pathway">
    <text evidence="2">Aromatic compound metabolism.</text>
</comment>
<dbReference type="RefSeq" id="WP_418160454.1">
    <property type="nucleotide sequence ID" value="NZ_JBBLZC010000016.1"/>
</dbReference>
<dbReference type="Pfam" id="PF13378">
    <property type="entry name" value="MR_MLE_C"/>
    <property type="match status" value="1"/>
</dbReference>
<dbReference type="InterPro" id="IPR029017">
    <property type="entry name" value="Enolase-like_N"/>
</dbReference>
<dbReference type="InterPro" id="IPR018110">
    <property type="entry name" value="Mandel_Rmase/mucon_lact_enz_CS"/>
</dbReference>
<evidence type="ECO:0000256" key="1">
    <source>
        <dbReference type="ARBA" id="ARBA00001936"/>
    </source>
</evidence>
<evidence type="ECO:0000313" key="10">
    <source>
        <dbReference type="Proteomes" id="UP001375743"/>
    </source>
</evidence>
<proteinExistence type="inferred from homology"/>
<dbReference type="PANTHER" id="PTHR48073">
    <property type="entry name" value="O-SUCCINYLBENZOATE SYNTHASE-RELATED"/>
    <property type="match status" value="1"/>
</dbReference>
<dbReference type="Gene3D" id="3.30.390.10">
    <property type="entry name" value="Enolase-like, N-terminal domain"/>
    <property type="match status" value="1"/>
</dbReference>
<name>A0ABU8XTS1_9PROT</name>
<gene>
    <name evidence="9" type="ORF">U1T56_15730</name>
</gene>
<dbReference type="SFLD" id="SFLDS00001">
    <property type="entry name" value="Enolase"/>
    <property type="match status" value="1"/>
</dbReference>
<evidence type="ECO:0000256" key="6">
    <source>
        <dbReference type="ARBA" id="ARBA00023211"/>
    </source>
</evidence>
<keyword evidence="5" id="KW-0058">Aromatic hydrocarbons catabolism</keyword>
<dbReference type="SFLD" id="SFLDG01258">
    <property type="entry name" value="(chloro)muconate_cycloisomeras"/>
    <property type="match status" value="1"/>
</dbReference>
<dbReference type="InterPro" id="IPR013370">
    <property type="entry name" value="Chloromuconate_cycloisomerase"/>
</dbReference>
<dbReference type="PROSITE" id="PS00909">
    <property type="entry name" value="MR_MLE_2"/>
    <property type="match status" value="1"/>
</dbReference>
<comment type="caution">
    <text evidence="9">The sequence shown here is derived from an EMBL/GenBank/DDBJ whole genome shotgun (WGS) entry which is preliminary data.</text>
</comment>
<dbReference type="SMART" id="SM00922">
    <property type="entry name" value="MR_MLE"/>
    <property type="match status" value="1"/>
</dbReference>
<comment type="cofactor">
    <cofactor evidence="1">
        <name>Mn(2+)</name>
        <dbReference type="ChEBI" id="CHEBI:29035"/>
    </cofactor>
</comment>
<evidence type="ECO:0000256" key="4">
    <source>
        <dbReference type="ARBA" id="ARBA00022723"/>
    </source>
</evidence>
<keyword evidence="4" id="KW-0479">Metal-binding</keyword>